<feature type="domain" description="Zinc finger CHHC-type" evidence="1">
    <location>
        <begin position="54"/>
        <end position="74"/>
    </location>
</feature>
<reference evidence="3" key="1">
    <citation type="journal article" date="2011" name="Nat. Biotechnol.">
        <title>The genomic sequence of the Chinese hamster ovary (CHO)-K1 cell line.</title>
        <authorList>
            <person name="Xu X."/>
            <person name="Nagarajan H."/>
            <person name="Lewis N.E."/>
            <person name="Pan S."/>
            <person name="Cai Z."/>
            <person name="Liu X."/>
            <person name="Chen W."/>
            <person name="Xie M."/>
            <person name="Wang W."/>
            <person name="Hammond S."/>
            <person name="Andersen M.R."/>
            <person name="Neff N."/>
            <person name="Passarelli B."/>
            <person name="Koh W."/>
            <person name="Fan H.C."/>
            <person name="Wang J."/>
            <person name="Gui Y."/>
            <person name="Lee K.H."/>
            <person name="Betenbaugh M.J."/>
            <person name="Quake S.R."/>
            <person name="Famili I."/>
            <person name="Palsson B.O."/>
            <person name="Wang J."/>
        </authorList>
    </citation>
    <scope>NUCLEOTIDE SEQUENCE [LARGE SCALE GENOMIC DNA]</scope>
    <source>
        <strain evidence="3">CHO K1 cell line</strain>
    </source>
</reference>
<name>G3HBB2_CRIGR</name>
<sequence>MSVQRPGPYERPGTARRYIGIVKQAGLDRMRSGAYSAGYGSYEEYSGLSNSYGFTTDLFGRDLSYCLSGMYDHR</sequence>
<dbReference type="AlphaFoldDB" id="G3HBB2"/>
<dbReference type="Pfam" id="PF08080">
    <property type="entry name" value="zf-RNPHF"/>
    <property type="match status" value="1"/>
</dbReference>
<dbReference type="STRING" id="10029.G3HBB2"/>
<accession>G3HBB2</accession>
<evidence type="ECO:0000313" key="2">
    <source>
        <dbReference type="EMBL" id="EGW04731.1"/>
    </source>
</evidence>
<proteinExistence type="predicted"/>
<protein>
    <submittedName>
        <fullName evidence="2">Heterogeneous nuclear ribonucleoprotein F</fullName>
    </submittedName>
</protein>
<evidence type="ECO:0000313" key="3">
    <source>
        <dbReference type="Proteomes" id="UP000001075"/>
    </source>
</evidence>
<dbReference type="InParanoid" id="G3HBB2"/>
<dbReference type="EMBL" id="JH000266">
    <property type="protein sequence ID" value="EGW04731.1"/>
    <property type="molecule type" value="Genomic_DNA"/>
</dbReference>
<evidence type="ECO:0000259" key="1">
    <source>
        <dbReference type="Pfam" id="PF08080"/>
    </source>
</evidence>
<dbReference type="InterPro" id="IPR012996">
    <property type="entry name" value="Znf_CHHC"/>
</dbReference>
<keyword evidence="2" id="KW-0687">Ribonucleoprotein</keyword>
<gene>
    <name evidence="2" type="ORF">I79_007737</name>
</gene>
<organism evidence="2 3">
    <name type="scientific">Cricetulus griseus</name>
    <name type="common">Chinese hamster</name>
    <name type="synonym">Cricetulus barabensis griseus</name>
    <dbReference type="NCBI Taxonomy" id="10029"/>
    <lineage>
        <taxon>Eukaryota</taxon>
        <taxon>Metazoa</taxon>
        <taxon>Chordata</taxon>
        <taxon>Craniata</taxon>
        <taxon>Vertebrata</taxon>
        <taxon>Euteleostomi</taxon>
        <taxon>Mammalia</taxon>
        <taxon>Eutheria</taxon>
        <taxon>Euarchontoglires</taxon>
        <taxon>Glires</taxon>
        <taxon>Rodentia</taxon>
        <taxon>Myomorpha</taxon>
        <taxon>Muroidea</taxon>
        <taxon>Cricetidae</taxon>
        <taxon>Cricetinae</taxon>
        <taxon>Cricetulus</taxon>
    </lineage>
</organism>
<dbReference type="Proteomes" id="UP000001075">
    <property type="component" value="Unassembled WGS sequence"/>
</dbReference>
<dbReference type="GO" id="GO:1990904">
    <property type="term" value="C:ribonucleoprotein complex"/>
    <property type="evidence" value="ECO:0007669"/>
    <property type="project" value="UniProtKB-KW"/>
</dbReference>